<sequence>MWCGWSVVTVPCLVRGYTTRHPWPGIQDCLGAFLPPPVETSHPATRNLFGECGTYDFCGFVSSLAPKNFCRQECKAEVQLHTCPRALLGVNVGAKLCEGGSHPEDDQGSNR</sequence>
<protein>
    <submittedName>
        <fullName evidence="1">Uncharacterized protein</fullName>
    </submittedName>
</protein>
<evidence type="ECO:0000313" key="2">
    <source>
        <dbReference type="Proteomes" id="UP000324222"/>
    </source>
</evidence>
<reference evidence="1 2" key="1">
    <citation type="submission" date="2019-05" db="EMBL/GenBank/DDBJ databases">
        <title>Another draft genome of Portunus trituberculatus and its Hox gene families provides insights of decapod evolution.</title>
        <authorList>
            <person name="Jeong J.-H."/>
            <person name="Song I."/>
            <person name="Kim S."/>
            <person name="Choi T."/>
            <person name="Kim D."/>
            <person name="Ryu S."/>
            <person name="Kim W."/>
        </authorList>
    </citation>
    <scope>NUCLEOTIDE SEQUENCE [LARGE SCALE GENOMIC DNA]</scope>
    <source>
        <tissue evidence="1">Muscle</tissue>
    </source>
</reference>
<comment type="caution">
    <text evidence="1">The sequence shown here is derived from an EMBL/GenBank/DDBJ whole genome shotgun (WGS) entry which is preliminary data.</text>
</comment>
<organism evidence="1 2">
    <name type="scientific">Portunus trituberculatus</name>
    <name type="common">Swimming crab</name>
    <name type="synonym">Neptunus trituberculatus</name>
    <dbReference type="NCBI Taxonomy" id="210409"/>
    <lineage>
        <taxon>Eukaryota</taxon>
        <taxon>Metazoa</taxon>
        <taxon>Ecdysozoa</taxon>
        <taxon>Arthropoda</taxon>
        <taxon>Crustacea</taxon>
        <taxon>Multicrustacea</taxon>
        <taxon>Malacostraca</taxon>
        <taxon>Eumalacostraca</taxon>
        <taxon>Eucarida</taxon>
        <taxon>Decapoda</taxon>
        <taxon>Pleocyemata</taxon>
        <taxon>Brachyura</taxon>
        <taxon>Eubrachyura</taxon>
        <taxon>Portunoidea</taxon>
        <taxon>Portunidae</taxon>
        <taxon>Portuninae</taxon>
        <taxon>Portunus</taxon>
    </lineage>
</organism>
<dbReference type="Proteomes" id="UP000324222">
    <property type="component" value="Unassembled WGS sequence"/>
</dbReference>
<keyword evidence="2" id="KW-1185">Reference proteome</keyword>
<name>A0A5B7H1L8_PORTR</name>
<evidence type="ECO:0000313" key="1">
    <source>
        <dbReference type="EMBL" id="MPC63247.1"/>
    </source>
</evidence>
<accession>A0A5B7H1L8</accession>
<dbReference type="EMBL" id="VSRR010020568">
    <property type="protein sequence ID" value="MPC63247.1"/>
    <property type="molecule type" value="Genomic_DNA"/>
</dbReference>
<dbReference type="AlphaFoldDB" id="A0A5B7H1L8"/>
<proteinExistence type="predicted"/>
<gene>
    <name evidence="1" type="ORF">E2C01_057341</name>
</gene>